<dbReference type="InterPro" id="IPR003915">
    <property type="entry name" value="PKD_2"/>
</dbReference>
<keyword evidence="6 11" id="KW-0472">Membrane</keyword>
<organism evidence="13 14">
    <name type="scientific">Batillaria attramentaria</name>
    <dbReference type="NCBI Taxonomy" id="370345"/>
    <lineage>
        <taxon>Eukaryota</taxon>
        <taxon>Metazoa</taxon>
        <taxon>Spiralia</taxon>
        <taxon>Lophotrochozoa</taxon>
        <taxon>Mollusca</taxon>
        <taxon>Gastropoda</taxon>
        <taxon>Caenogastropoda</taxon>
        <taxon>Sorbeoconcha</taxon>
        <taxon>Cerithioidea</taxon>
        <taxon>Batillariidae</taxon>
        <taxon>Batillaria</taxon>
    </lineage>
</organism>
<dbReference type="Pfam" id="PF01477">
    <property type="entry name" value="PLAT"/>
    <property type="match status" value="1"/>
</dbReference>
<feature type="transmembrane region" description="Helical" evidence="11">
    <location>
        <begin position="491"/>
        <end position="514"/>
    </location>
</feature>
<dbReference type="SMART" id="SM00308">
    <property type="entry name" value="LH2"/>
    <property type="match status" value="1"/>
</dbReference>
<evidence type="ECO:0000256" key="2">
    <source>
        <dbReference type="ARBA" id="ARBA00007200"/>
    </source>
</evidence>
<dbReference type="InterPro" id="IPR001024">
    <property type="entry name" value="PLAT/LH2_dom"/>
</dbReference>
<keyword evidence="3 11" id="KW-0812">Transmembrane</keyword>
<feature type="transmembrane region" description="Helical" evidence="11">
    <location>
        <begin position="294"/>
        <end position="315"/>
    </location>
</feature>
<dbReference type="GO" id="GO:0016020">
    <property type="term" value="C:membrane"/>
    <property type="evidence" value="ECO:0007669"/>
    <property type="project" value="UniProtKB-SubCell"/>
</dbReference>
<comment type="caution">
    <text evidence="13">The sequence shown here is derived from an EMBL/GenBank/DDBJ whole genome shotgun (WGS) entry which is preliminary data.</text>
</comment>
<feature type="region of interest" description="Disordered" evidence="10">
    <location>
        <begin position="1152"/>
        <end position="1239"/>
    </location>
</feature>
<dbReference type="InterPro" id="IPR046791">
    <property type="entry name" value="Polycystin_dom"/>
</dbReference>
<name>A0ABD0M134_9CAEN</name>
<feature type="transmembrane region" description="Helical" evidence="11">
    <location>
        <begin position="954"/>
        <end position="974"/>
    </location>
</feature>
<evidence type="ECO:0000256" key="5">
    <source>
        <dbReference type="ARBA" id="ARBA00022989"/>
    </source>
</evidence>
<dbReference type="FunFam" id="2.60.60.20:FF:000022">
    <property type="entry name" value="Uncharacterized protein"/>
    <property type="match status" value="1"/>
</dbReference>
<comment type="caution">
    <text evidence="9">Lacks conserved residue(s) required for the propagation of feature annotation.</text>
</comment>
<dbReference type="PANTHER" id="PTHR10877">
    <property type="entry name" value="POLYCYSTIN FAMILY MEMBER"/>
    <property type="match status" value="1"/>
</dbReference>
<sequence length="1239" mass="139569">MTVCEATHLTTFAGGMVVPPNTIDWDYVFSNFDFDRNPTLYGTEIVIFVAYILAVVWARRKDKKDLQKIGLAPLLDNYADDKYFYEIVVVTGMRRNAGTKSKVFFTLVGDREETDTREFSDDQRDIFQWGSVDGFLMSTTRSLGDLQWMRVWHDNSGQGEWGSWFLSHVTVRDVQTDKKWVFVANSWLAVEEGDGQISRVIPSGTNDQTADFSHTVSERCRRNLTDDHLWFSVVTRPPQSRFTRVQRVSCCLCLLLTSMLANAMFYRTDDDASETTSQTSVLRLGPFTLSPQQLFIGVVSNLIVFPVNLIIITLFRKARPRTKRPADVDKSASQADDNPEVVVSSPPKTTSLDANQPQRSISDGVREQSTPRAPPQLDNAKRGDKASSTDVGTTDPASAGAPPMLNEVNPSDISAAAGHEPQSTSGDPPPPAEGEKKKKKRKRGLPWWCRILAWILLVFTCLVCATFVTFYGIQFADSTCQKWISSMLISFFSSVLVTQPLKVFLLAIILSLIFKKLKVEVSVSVPGTVDQGQTTTKEGEAKKKKRWVFASDGDYVGLEDDKTNGKGQCSKNNKPKQPGCTPLEGEALTAARARRLKELEMWRVVREIVIYVVFVTILLFVSYRDRLSNTFLYKDTMRRVFVANDVSNFEEVSNTKEYWEWARTGFLNGIRAGPYYNDLPPLMLRGYVNDKASKLLGYATMRQLRVKPRQCKVVKPMVGVVEECNTDYEYLNQEEGTFDLGWQPRTTTSTANDTAEWYRYTSSDELDSYPYWGELALYAGGGYVVRLEGSKSELLNLFTRLETEQWIDQYTRAVFIEFVIYNAQVNLFGIARILAEFQPNGGVVPSYRFEPANLLPYATGFWNLVELGIVSMSVAAVVLFFYRLFETNQQMEKFHENNGVGFINFQYVGYWSEVFGYMLAWIVFLSVLKFLRLLRFNRRMSLLSSTLRACANGLLQLSLVFWIVFLAFAMLFFLTFMTIDDRYSSFIGSVVANILMIMGKFSVGTLMSAEPLLTQTYVFFYAVTLTFIILNMFVTVLNEGFGSVRADLTKQQNDYEIVDFMLSRLKGFFGVSNAQNLQNPEDDQEEAVEALTAVEKLPDRVDRLLSCLCRQFPEKSDALLQKLVATPSVSFHAAMKKVRALNRLNARRAAEAEAREKQKLSVIRLSSRKTKPAAPLAADKKEAPVPKPSAFGPTKKSNSRGGVTNRRGRGPVPRTNTSSTSGVAGRTKKEAAPHNTSVV</sequence>
<evidence type="ECO:0000313" key="14">
    <source>
        <dbReference type="Proteomes" id="UP001519460"/>
    </source>
</evidence>
<feature type="transmembrane region" description="Helical" evidence="11">
    <location>
        <begin position="39"/>
        <end position="58"/>
    </location>
</feature>
<feature type="transmembrane region" description="Helical" evidence="11">
    <location>
        <begin position="447"/>
        <end position="471"/>
    </location>
</feature>
<evidence type="ECO:0000256" key="3">
    <source>
        <dbReference type="ARBA" id="ARBA00022692"/>
    </source>
</evidence>
<evidence type="ECO:0000256" key="6">
    <source>
        <dbReference type="ARBA" id="ARBA00023136"/>
    </source>
</evidence>
<keyword evidence="4" id="KW-0732">Signal</keyword>
<evidence type="ECO:0000313" key="13">
    <source>
        <dbReference type="EMBL" id="KAK7505245.1"/>
    </source>
</evidence>
<reference evidence="13 14" key="1">
    <citation type="journal article" date="2023" name="Sci. Data">
        <title>Genome assembly of the Korean intertidal mud-creeper Batillaria attramentaria.</title>
        <authorList>
            <person name="Patra A.K."/>
            <person name="Ho P.T."/>
            <person name="Jun S."/>
            <person name="Lee S.J."/>
            <person name="Kim Y."/>
            <person name="Won Y.J."/>
        </authorList>
    </citation>
    <scope>NUCLEOTIDE SEQUENCE [LARGE SCALE GENOMIC DNA]</scope>
    <source>
        <strain evidence="13">Wonlab-2016</strain>
    </source>
</reference>
<evidence type="ECO:0000256" key="9">
    <source>
        <dbReference type="PROSITE-ProRule" id="PRU00152"/>
    </source>
</evidence>
<dbReference type="CDD" id="cd01752">
    <property type="entry name" value="PLAT_polycystin"/>
    <property type="match status" value="1"/>
</dbReference>
<dbReference type="InterPro" id="IPR013122">
    <property type="entry name" value="PKD1_2_channel"/>
</dbReference>
<dbReference type="Pfam" id="PF20519">
    <property type="entry name" value="Polycystin_dom"/>
    <property type="match status" value="1"/>
</dbReference>
<dbReference type="Gene3D" id="2.60.60.20">
    <property type="entry name" value="PLAT/LH2 domain"/>
    <property type="match status" value="1"/>
</dbReference>
<dbReference type="Proteomes" id="UP001519460">
    <property type="component" value="Unassembled WGS sequence"/>
</dbReference>
<feature type="compositionally biased region" description="Polar residues" evidence="10">
    <location>
        <begin position="346"/>
        <end position="371"/>
    </location>
</feature>
<evidence type="ECO:0000256" key="11">
    <source>
        <dbReference type="SAM" id="Phobius"/>
    </source>
</evidence>
<dbReference type="AlphaFoldDB" id="A0ABD0M134"/>
<feature type="disulfide bond" evidence="8">
    <location>
        <begin position="711"/>
        <end position="724"/>
    </location>
</feature>
<comment type="subcellular location">
    <subcellularLocation>
        <location evidence="1">Membrane</location>
        <topology evidence="1">Multi-pass membrane protein</topology>
    </subcellularLocation>
</comment>
<dbReference type="PANTHER" id="PTHR10877:SF150">
    <property type="entry name" value="REJ DOMAIN-CONTAINING PROTEIN"/>
    <property type="match status" value="1"/>
</dbReference>
<dbReference type="InterPro" id="IPR042060">
    <property type="entry name" value="PLAT_polycystin1"/>
</dbReference>
<protein>
    <recommendedName>
        <fullName evidence="12">PLAT domain-containing protein</fullName>
    </recommendedName>
</protein>
<dbReference type="FunFam" id="1.10.287.70:FF:000086">
    <property type="entry name" value="Polycystic kidney disease 2"/>
    <property type="match status" value="1"/>
</dbReference>
<evidence type="ECO:0000256" key="8">
    <source>
        <dbReference type="PIRSR" id="PIRSR603915-2"/>
    </source>
</evidence>
<dbReference type="InterPro" id="IPR036392">
    <property type="entry name" value="PLAT/LH2_dom_sf"/>
</dbReference>
<feature type="transmembrane region" description="Helical" evidence="11">
    <location>
        <begin position="861"/>
        <end position="885"/>
    </location>
</feature>
<evidence type="ECO:0000256" key="1">
    <source>
        <dbReference type="ARBA" id="ARBA00004141"/>
    </source>
</evidence>
<accession>A0ABD0M134</accession>
<feature type="region of interest" description="Disordered" evidence="10">
    <location>
        <begin position="322"/>
        <end position="439"/>
    </location>
</feature>
<keyword evidence="5 11" id="KW-1133">Transmembrane helix</keyword>
<evidence type="ECO:0000256" key="7">
    <source>
        <dbReference type="ARBA" id="ARBA00023180"/>
    </source>
</evidence>
<evidence type="ECO:0000256" key="10">
    <source>
        <dbReference type="SAM" id="MobiDB-lite"/>
    </source>
</evidence>
<feature type="transmembrane region" description="Helical" evidence="11">
    <location>
        <begin position="986"/>
        <end position="1006"/>
    </location>
</feature>
<feature type="transmembrane region" description="Helical" evidence="11">
    <location>
        <begin position="248"/>
        <end position="266"/>
    </location>
</feature>
<feature type="domain" description="PLAT" evidence="12">
    <location>
        <begin position="83"/>
        <end position="202"/>
    </location>
</feature>
<proteinExistence type="inferred from homology"/>
<keyword evidence="7" id="KW-0325">Glycoprotein</keyword>
<dbReference type="PRINTS" id="PR01433">
    <property type="entry name" value="POLYCYSTIN2"/>
</dbReference>
<dbReference type="SUPFAM" id="SSF49723">
    <property type="entry name" value="Lipase/lipooxygenase domain (PLAT/LH2 domain)"/>
    <property type="match status" value="1"/>
</dbReference>
<dbReference type="InterPro" id="IPR051223">
    <property type="entry name" value="Polycystin"/>
</dbReference>
<comment type="similarity">
    <text evidence="2">Belongs to the polycystin family.</text>
</comment>
<gene>
    <name evidence="13" type="ORF">BaRGS_00003407</name>
</gene>
<evidence type="ECO:0000259" key="12">
    <source>
        <dbReference type="PROSITE" id="PS50095"/>
    </source>
</evidence>
<feature type="transmembrane region" description="Helical" evidence="11">
    <location>
        <begin position="1018"/>
        <end position="1037"/>
    </location>
</feature>
<dbReference type="Pfam" id="PF08016">
    <property type="entry name" value="PKD_channel"/>
    <property type="match status" value="1"/>
</dbReference>
<feature type="transmembrane region" description="Helical" evidence="11">
    <location>
        <begin position="604"/>
        <end position="623"/>
    </location>
</feature>
<dbReference type="PROSITE" id="PS50095">
    <property type="entry name" value="PLAT"/>
    <property type="match status" value="1"/>
</dbReference>
<dbReference type="EMBL" id="JACVVK020000011">
    <property type="protein sequence ID" value="KAK7505245.1"/>
    <property type="molecule type" value="Genomic_DNA"/>
</dbReference>
<keyword evidence="14" id="KW-1185">Reference proteome</keyword>
<evidence type="ECO:0000256" key="4">
    <source>
        <dbReference type="ARBA" id="ARBA00022729"/>
    </source>
</evidence>